<dbReference type="InterPro" id="IPR017138">
    <property type="entry name" value="Asp_Glu_LeuTrfase"/>
</dbReference>
<evidence type="ECO:0000256" key="3">
    <source>
        <dbReference type="ARBA" id="ARBA00023315"/>
    </source>
</evidence>
<evidence type="ECO:0000256" key="2">
    <source>
        <dbReference type="ARBA" id="ARBA00022679"/>
    </source>
</evidence>
<keyword evidence="3 4" id="KW-0012">Acyltransferase</keyword>
<comment type="function">
    <text evidence="4">Functions in the N-end rule pathway of protein degradation where it conjugates Leu from its aminoacyl-tRNA to the N-termini of proteins containing an N-terminal aspartate or glutamate.</text>
</comment>
<comment type="similarity">
    <text evidence="4">Belongs to the R-transferase family. Bpt subfamily.</text>
</comment>
<dbReference type="GO" id="GO:0071596">
    <property type="term" value="P:ubiquitin-dependent protein catabolic process via the N-end rule pathway"/>
    <property type="evidence" value="ECO:0007669"/>
    <property type="project" value="InterPro"/>
</dbReference>
<dbReference type="GO" id="GO:0005737">
    <property type="term" value="C:cytoplasm"/>
    <property type="evidence" value="ECO:0007669"/>
    <property type="project" value="UniProtKB-SubCell"/>
</dbReference>
<comment type="subcellular location">
    <subcellularLocation>
        <location evidence="4">Cytoplasm</location>
    </subcellularLocation>
</comment>
<gene>
    <name evidence="4" type="primary">bpt</name>
    <name evidence="7" type="ORF">Q31a_11530</name>
</gene>
<dbReference type="PANTHER" id="PTHR21367:SF1">
    <property type="entry name" value="ARGINYL-TRNA--PROTEIN TRANSFERASE 1"/>
    <property type="match status" value="1"/>
</dbReference>
<evidence type="ECO:0000256" key="1">
    <source>
        <dbReference type="ARBA" id="ARBA00022490"/>
    </source>
</evidence>
<dbReference type="PIRSF" id="PIRSF037208">
    <property type="entry name" value="ATE_pro_prd"/>
    <property type="match status" value="1"/>
</dbReference>
<evidence type="ECO:0000313" key="8">
    <source>
        <dbReference type="Proteomes" id="UP000318017"/>
    </source>
</evidence>
<dbReference type="GO" id="GO:0008914">
    <property type="term" value="F:leucyl-tRNA--protein transferase activity"/>
    <property type="evidence" value="ECO:0007669"/>
    <property type="project" value="UniProtKB-UniRule"/>
</dbReference>
<proteinExistence type="inferred from homology"/>
<dbReference type="PANTHER" id="PTHR21367">
    <property type="entry name" value="ARGININE-TRNA-PROTEIN TRANSFERASE 1"/>
    <property type="match status" value="1"/>
</dbReference>
<keyword evidence="1 4" id="KW-0963">Cytoplasm</keyword>
<dbReference type="Proteomes" id="UP000318017">
    <property type="component" value="Chromosome"/>
</dbReference>
<protein>
    <recommendedName>
        <fullName evidence="4">Aspartate/glutamate leucyltransferase</fullName>
        <ecNumber evidence="4">2.3.2.29</ecNumber>
    </recommendedName>
</protein>
<evidence type="ECO:0000259" key="5">
    <source>
        <dbReference type="Pfam" id="PF04376"/>
    </source>
</evidence>
<dbReference type="NCBIfam" id="NF002346">
    <property type="entry name" value="PRK01305.2-3"/>
    <property type="match status" value="1"/>
</dbReference>
<evidence type="ECO:0000313" key="7">
    <source>
        <dbReference type="EMBL" id="QDV22861.1"/>
    </source>
</evidence>
<dbReference type="InterPro" id="IPR030700">
    <property type="entry name" value="N-end_Aminoacyl_Trfase"/>
</dbReference>
<sequence length="235" mass="27331">MSELEFLKPVIDETDVCPYLPEQIARMPLSISNRRLNPQDLDTLLAHGYRRTGWFFYRTQCPNCAACEPMRLEVEHFQTTRSQRRAEKMGDTYLETRIGPPQLDAQRIRMFDAHRVGRHLTSSKTPSTASDYRSFLLNSHFEILEISLWLDEVLIGISITDVGDSSLSAVYCFFDPAYARYSLGTYAILKQIELARATDRRWLYLGLYVADNEHLRYKAKFAPHERRIANQWQAS</sequence>
<keyword evidence="8" id="KW-1185">Reference proteome</keyword>
<dbReference type="KEGG" id="ahel:Q31a_11530"/>
<comment type="catalytic activity">
    <reaction evidence="4">
        <text>N-terminal L-glutamyl-[protein] + L-leucyl-tRNA(Leu) = N-terminal L-leucyl-L-glutamyl-[protein] + tRNA(Leu) + H(+)</text>
        <dbReference type="Rhea" id="RHEA:50412"/>
        <dbReference type="Rhea" id="RHEA-COMP:9613"/>
        <dbReference type="Rhea" id="RHEA-COMP:9622"/>
        <dbReference type="Rhea" id="RHEA-COMP:12664"/>
        <dbReference type="Rhea" id="RHEA-COMP:12668"/>
        <dbReference type="ChEBI" id="CHEBI:15378"/>
        <dbReference type="ChEBI" id="CHEBI:64721"/>
        <dbReference type="ChEBI" id="CHEBI:78442"/>
        <dbReference type="ChEBI" id="CHEBI:78494"/>
        <dbReference type="ChEBI" id="CHEBI:133041"/>
        <dbReference type="EC" id="2.3.2.29"/>
    </reaction>
</comment>
<dbReference type="EC" id="2.3.2.29" evidence="4"/>
<reference evidence="7 8" key="1">
    <citation type="submission" date="2019-02" db="EMBL/GenBank/DDBJ databases">
        <title>Deep-cultivation of Planctomycetes and their phenomic and genomic characterization uncovers novel biology.</title>
        <authorList>
            <person name="Wiegand S."/>
            <person name="Jogler M."/>
            <person name="Boedeker C."/>
            <person name="Pinto D."/>
            <person name="Vollmers J."/>
            <person name="Rivas-Marin E."/>
            <person name="Kohn T."/>
            <person name="Peeters S.H."/>
            <person name="Heuer A."/>
            <person name="Rast P."/>
            <person name="Oberbeckmann S."/>
            <person name="Bunk B."/>
            <person name="Jeske O."/>
            <person name="Meyerdierks A."/>
            <person name="Storesund J.E."/>
            <person name="Kallscheuer N."/>
            <person name="Luecker S."/>
            <person name="Lage O.M."/>
            <person name="Pohl T."/>
            <person name="Merkel B.J."/>
            <person name="Hornburger P."/>
            <person name="Mueller R.-W."/>
            <person name="Bruemmer F."/>
            <person name="Labrenz M."/>
            <person name="Spormann A.M."/>
            <person name="Op den Camp H."/>
            <person name="Overmann J."/>
            <person name="Amann R."/>
            <person name="Jetten M.S.M."/>
            <person name="Mascher T."/>
            <person name="Medema M.H."/>
            <person name="Devos D.P."/>
            <person name="Kaster A.-K."/>
            <person name="Ovreas L."/>
            <person name="Rohde M."/>
            <person name="Galperin M.Y."/>
            <person name="Jogler C."/>
        </authorList>
    </citation>
    <scope>NUCLEOTIDE SEQUENCE [LARGE SCALE GENOMIC DNA]</scope>
    <source>
        <strain evidence="7 8">Q31a</strain>
    </source>
</reference>
<dbReference type="Pfam" id="PF04377">
    <property type="entry name" value="ATE_C"/>
    <property type="match status" value="1"/>
</dbReference>
<evidence type="ECO:0000256" key="4">
    <source>
        <dbReference type="HAMAP-Rule" id="MF_00689"/>
    </source>
</evidence>
<keyword evidence="2 4" id="KW-0808">Transferase</keyword>
<dbReference type="EMBL" id="CP036298">
    <property type="protein sequence ID" value="QDV22861.1"/>
    <property type="molecule type" value="Genomic_DNA"/>
</dbReference>
<feature type="domain" description="N-end aminoacyl transferase N-terminal" evidence="5">
    <location>
        <begin position="17"/>
        <end position="85"/>
    </location>
</feature>
<dbReference type="Pfam" id="PF04376">
    <property type="entry name" value="ATE_N"/>
    <property type="match status" value="1"/>
</dbReference>
<dbReference type="InterPro" id="IPR007472">
    <property type="entry name" value="N-end_Aminoacyl_Trfase_C"/>
</dbReference>
<dbReference type="InterPro" id="IPR007471">
    <property type="entry name" value="N-end_Aminoacyl_Trfase_N"/>
</dbReference>
<dbReference type="RefSeq" id="WP_197356241.1">
    <property type="nucleotide sequence ID" value="NZ_CP036298.1"/>
</dbReference>
<evidence type="ECO:0000259" key="6">
    <source>
        <dbReference type="Pfam" id="PF04377"/>
    </source>
</evidence>
<feature type="domain" description="N-end rule aminoacyl transferase C-terminal" evidence="6">
    <location>
        <begin position="108"/>
        <end position="226"/>
    </location>
</feature>
<organism evidence="7 8">
    <name type="scientific">Aureliella helgolandensis</name>
    <dbReference type="NCBI Taxonomy" id="2527968"/>
    <lineage>
        <taxon>Bacteria</taxon>
        <taxon>Pseudomonadati</taxon>
        <taxon>Planctomycetota</taxon>
        <taxon>Planctomycetia</taxon>
        <taxon>Pirellulales</taxon>
        <taxon>Pirellulaceae</taxon>
        <taxon>Aureliella</taxon>
    </lineage>
</organism>
<accession>A0A518G2M9</accession>
<dbReference type="HAMAP" id="MF_00689">
    <property type="entry name" value="Bpt"/>
    <property type="match status" value="1"/>
</dbReference>
<comment type="catalytic activity">
    <reaction evidence="4">
        <text>N-terminal L-aspartyl-[protein] + L-leucyl-tRNA(Leu) = N-terminal L-leucyl-L-aspartyl-[protein] + tRNA(Leu) + H(+)</text>
        <dbReference type="Rhea" id="RHEA:50420"/>
        <dbReference type="Rhea" id="RHEA-COMP:9613"/>
        <dbReference type="Rhea" id="RHEA-COMP:9622"/>
        <dbReference type="Rhea" id="RHEA-COMP:12669"/>
        <dbReference type="Rhea" id="RHEA-COMP:12674"/>
        <dbReference type="ChEBI" id="CHEBI:15378"/>
        <dbReference type="ChEBI" id="CHEBI:64720"/>
        <dbReference type="ChEBI" id="CHEBI:78442"/>
        <dbReference type="ChEBI" id="CHEBI:78494"/>
        <dbReference type="ChEBI" id="CHEBI:133042"/>
        <dbReference type="EC" id="2.3.2.29"/>
    </reaction>
</comment>
<dbReference type="AlphaFoldDB" id="A0A518G2M9"/>
<dbReference type="InterPro" id="IPR016181">
    <property type="entry name" value="Acyl_CoA_acyltransferase"/>
</dbReference>
<name>A0A518G2M9_9BACT</name>
<dbReference type="SUPFAM" id="SSF55729">
    <property type="entry name" value="Acyl-CoA N-acyltransferases (Nat)"/>
    <property type="match status" value="1"/>
</dbReference>
<dbReference type="GO" id="GO:0004057">
    <property type="term" value="F:arginyl-tRNA--protein transferase activity"/>
    <property type="evidence" value="ECO:0007669"/>
    <property type="project" value="InterPro"/>
</dbReference>